<dbReference type="NCBIfam" id="TIGR02436">
    <property type="entry name" value="four helix bundle protein"/>
    <property type="match status" value="1"/>
</dbReference>
<dbReference type="SUPFAM" id="SSF158446">
    <property type="entry name" value="IVS-encoded protein-like"/>
    <property type="match status" value="1"/>
</dbReference>
<dbReference type="Gene3D" id="1.20.1440.60">
    <property type="entry name" value="23S rRNA-intervening sequence"/>
    <property type="match status" value="1"/>
</dbReference>
<dbReference type="InterPro" id="IPR036583">
    <property type="entry name" value="23S_rRNA_IVS_sf"/>
</dbReference>
<organism evidence="1">
    <name type="scientific">Pontimicrobium sp. SW4</name>
    <dbReference type="NCBI Taxonomy" id="3153519"/>
    <lineage>
        <taxon>Bacteria</taxon>
        <taxon>Pseudomonadati</taxon>
        <taxon>Bacteroidota</taxon>
        <taxon>Flavobacteriia</taxon>
        <taxon>Flavobacteriales</taxon>
        <taxon>Flavobacteriaceae</taxon>
        <taxon>Pontimicrobium</taxon>
    </lineage>
</organism>
<dbReference type="RefSeq" id="WP_347924860.1">
    <property type="nucleotide sequence ID" value="NZ_CP157199.1"/>
</dbReference>
<dbReference type="NCBIfam" id="NF008911">
    <property type="entry name" value="PRK12275.1-2"/>
    <property type="match status" value="1"/>
</dbReference>
<dbReference type="PANTHER" id="PTHR38471">
    <property type="entry name" value="FOUR HELIX BUNDLE PROTEIN"/>
    <property type="match status" value="1"/>
</dbReference>
<dbReference type="EMBL" id="CP157199">
    <property type="protein sequence ID" value="XBG61968.1"/>
    <property type="molecule type" value="Genomic_DNA"/>
</dbReference>
<sequence>MENNHTYRKLLVWQKSMLLVTEIYNEVKIFPSDKLYALTSQIKRSATSIPSNIAEGYGREGTKDYLRFLNIALSSLFELQTQLEIAYNLKFFKENNFENLYKNTREIERMLTSFIRKLKGKNFETLKL</sequence>
<name>A0AAU7BV29_9FLAO</name>
<protein>
    <submittedName>
        <fullName evidence="1">Four helix bundle protein</fullName>
    </submittedName>
</protein>
<dbReference type="CDD" id="cd16377">
    <property type="entry name" value="23S_rRNA_IVP_like"/>
    <property type="match status" value="1"/>
</dbReference>
<reference evidence="1" key="1">
    <citation type="submission" date="2024-05" db="EMBL/GenBank/DDBJ databases">
        <title>Pontimicrobium maritimus sp. nov., isolated form sea water.</title>
        <authorList>
            <person name="Muhammad N."/>
            <person name="Vuong T.Q."/>
            <person name="Han H.L."/>
            <person name="Kim S.-G."/>
        </authorList>
    </citation>
    <scope>NUCLEOTIDE SEQUENCE</scope>
    <source>
        <strain evidence="1">SW4</strain>
    </source>
</reference>
<dbReference type="PANTHER" id="PTHR38471:SF2">
    <property type="entry name" value="FOUR HELIX BUNDLE PROTEIN"/>
    <property type="match status" value="1"/>
</dbReference>
<evidence type="ECO:0000313" key="1">
    <source>
        <dbReference type="EMBL" id="XBG61968.1"/>
    </source>
</evidence>
<dbReference type="AlphaFoldDB" id="A0AAU7BV29"/>
<gene>
    <name evidence="1" type="ORF">ABGB03_03480</name>
</gene>
<proteinExistence type="predicted"/>
<dbReference type="InterPro" id="IPR012657">
    <property type="entry name" value="23S_rRNA-intervening_sequence"/>
</dbReference>
<accession>A0AAU7BV29</accession>
<dbReference type="Pfam" id="PF05635">
    <property type="entry name" value="23S_rRNA_IVP"/>
    <property type="match status" value="1"/>
</dbReference>